<organism evidence="2 3">
    <name type="scientific">Peredibacter starrii</name>
    <dbReference type="NCBI Taxonomy" id="28202"/>
    <lineage>
        <taxon>Bacteria</taxon>
        <taxon>Pseudomonadati</taxon>
        <taxon>Bdellovibrionota</taxon>
        <taxon>Bacteriovoracia</taxon>
        <taxon>Bacteriovoracales</taxon>
        <taxon>Bacteriovoracaceae</taxon>
        <taxon>Peredibacter</taxon>
    </lineage>
</organism>
<evidence type="ECO:0000313" key="2">
    <source>
        <dbReference type="EMBL" id="WPU67099.1"/>
    </source>
</evidence>
<feature type="transmembrane region" description="Helical" evidence="1">
    <location>
        <begin position="157"/>
        <end position="174"/>
    </location>
</feature>
<reference evidence="2 3" key="1">
    <citation type="submission" date="2023-11" db="EMBL/GenBank/DDBJ databases">
        <title>Peredibacter starrii A3.12.</title>
        <authorList>
            <person name="Mitchell R.J."/>
        </authorList>
    </citation>
    <scope>NUCLEOTIDE SEQUENCE [LARGE SCALE GENOMIC DNA]</scope>
    <source>
        <strain evidence="2 3">A3.12</strain>
    </source>
</reference>
<evidence type="ECO:0000313" key="3">
    <source>
        <dbReference type="Proteomes" id="UP001324634"/>
    </source>
</evidence>
<keyword evidence="3" id="KW-1185">Reference proteome</keyword>
<feature type="transmembrane region" description="Helical" evidence="1">
    <location>
        <begin position="186"/>
        <end position="205"/>
    </location>
</feature>
<proteinExistence type="predicted"/>
<feature type="transmembrane region" description="Helical" evidence="1">
    <location>
        <begin position="108"/>
        <end position="126"/>
    </location>
</feature>
<name>A0AAX4HUP3_9BACT</name>
<keyword evidence="1" id="KW-0472">Membrane</keyword>
<sequence length="213" mass="24187">MSFWDRFEPSSCYPDKCQCEAVQDALIRQPSSFWSSLAYVVAGLAIYREIENKTHELKMWAGVCCLMGLSSMFGHGSFIRVSLALDFASIVLVLSFFALLNYLRKFSVLKIMGFFSAYYVALFMAMYQLGKWPKIGACLAIFAVSLGEVAKRKVDKNLFLCLGILALSFGFFVIDEMHLGCDPHSLFQFHSLWHLGTGLSMYFYGKWRFTNAV</sequence>
<dbReference type="AlphaFoldDB" id="A0AAX4HUP3"/>
<protein>
    <recommendedName>
        <fullName evidence="4">Ceramidase</fullName>
    </recommendedName>
</protein>
<feature type="transmembrane region" description="Helical" evidence="1">
    <location>
        <begin position="84"/>
        <end position="103"/>
    </location>
</feature>
<gene>
    <name evidence="2" type="ORF">SOO65_10070</name>
</gene>
<dbReference type="KEGG" id="psti:SOO65_10070"/>
<accession>A0AAX4HUP3</accession>
<dbReference type="RefSeq" id="WP_321399956.1">
    <property type="nucleotide sequence ID" value="NZ_CP139487.1"/>
</dbReference>
<dbReference type="EMBL" id="CP139487">
    <property type="protein sequence ID" value="WPU67099.1"/>
    <property type="molecule type" value="Genomic_DNA"/>
</dbReference>
<evidence type="ECO:0008006" key="4">
    <source>
        <dbReference type="Google" id="ProtNLM"/>
    </source>
</evidence>
<keyword evidence="1" id="KW-0812">Transmembrane</keyword>
<evidence type="ECO:0000256" key="1">
    <source>
        <dbReference type="SAM" id="Phobius"/>
    </source>
</evidence>
<feature type="transmembrane region" description="Helical" evidence="1">
    <location>
        <begin position="132"/>
        <end position="150"/>
    </location>
</feature>
<keyword evidence="1" id="KW-1133">Transmembrane helix</keyword>
<dbReference type="Proteomes" id="UP001324634">
    <property type="component" value="Chromosome"/>
</dbReference>